<proteinExistence type="predicted"/>
<dbReference type="EMBL" id="RQPI01000001">
    <property type="protein sequence ID" value="RQW13772.1"/>
    <property type="molecule type" value="Genomic_DNA"/>
</dbReference>
<feature type="region of interest" description="Disordered" evidence="1">
    <location>
        <begin position="190"/>
        <end position="278"/>
    </location>
</feature>
<dbReference type="OrthoDB" id="27389at2"/>
<feature type="compositionally biased region" description="Polar residues" evidence="1">
    <location>
        <begin position="193"/>
        <end position="278"/>
    </location>
</feature>
<keyword evidence="4" id="KW-1185">Reference proteome</keyword>
<dbReference type="GO" id="GO:0005085">
    <property type="term" value="F:guanyl-nucleotide exchange factor activity"/>
    <property type="evidence" value="ECO:0007669"/>
    <property type="project" value="TreeGrafter"/>
</dbReference>
<comment type="caution">
    <text evidence="3">The sequence shown here is derived from an EMBL/GenBank/DDBJ whole genome shotgun (WGS) entry which is preliminary data.</text>
</comment>
<dbReference type="PROSITE" id="PS50012">
    <property type="entry name" value="RCC1_3"/>
    <property type="match status" value="3"/>
</dbReference>
<name>A0A3N9Q4U2_9BACL</name>
<dbReference type="SUPFAM" id="SSF55383">
    <property type="entry name" value="Copper amine oxidase, domain N"/>
    <property type="match status" value="1"/>
</dbReference>
<dbReference type="Gene3D" id="2.130.10.30">
    <property type="entry name" value="Regulator of chromosome condensation 1/beta-lactamase-inhibitor protein II"/>
    <property type="match status" value="2"/>
</dbReference>
<dbReference type="PANTHER" id="PTHR45982">
    <property type="entry name" value="REGULATOR OF CHROMOSOME CONDENSATION"/>
    <property type="match status" value="1"/>
</dbReference>
<dbReference type="Pfam" id="PF07833">
    <property type="entry name" value="Cu_amine_oxidN1"/>
    <property type="match status" value="1"/>
</dbReference>
<sequence length="612" mass="63189">MKKGSEQMSAWYRMKHLSGLLLASTLVFTVLPVRAKAAQSSVYASATLSGIKEIVAAPGFWGGSAFALGKDGTVWSWGSNYFGQFANGTAGPANWSNAPHRIAGLEGTKRLVPGGNYYMALGLDGKVKVWGAFLRTGGRSEAAPSGDQWVIPLPETIDGLTGITDIAAGGSMALALRKDGKVMAWLAPDVSSDDSGPSAGSTGGTLSESVNSTGGTLSESVNSTGGTLSASVNSTGGALSETVNSTGATLSESVNSTGDTLSASVNSTGATPSVSAGTASLLPSAIPVSGLSGVKAIYMDGENGLTVKNDGTLWLITKERAAAGGQPVKIPGPEKVQTVETGDGGLMVLTRGGKVWAPLSAADAAVNRLEQVPGLSSIVSIQNGYGFNLLKNTKGEYLLWEAGTNLKSLQKVTVLSGISSLTLDFGGLAAVRKDGTLWLWHRNYQSGKLTFTKPRQMKGVVWPVSFAAGENSKYAVLADGTAMAWGTNIFGQLGIGVNESRPFTASPLLKPVSLRVGGKLLNPAQPPLYRNGKVYVPLRTVAEGLGFTVKIENDGSVALTGHGRSVAPPAAGSFKVSYTQLVPAGKLAESLGFLVNWDSKSYEISFVSMGQK</sequence>
<reference evidence="3 4" key="1">
    <citation type="submission" date="2018-11" db="EMBL/GenBank/DDBJ databases">
        <title>Genome sequence of strain 7197.</title>
        <authorList>
            <person name="Gao J."/>
            <person name="Sun J."/>
        </authorList>
    </citation>
    <scope>NUCLEOTIDE SEQUENCE [LARGE SCALE GENOMIC DNA]</scope>
    <source>
        <strain evidence="3 4">7197</strain>
    </source>
</reference>
<dbReference type="InterPro" id="IPR009091">
    <property type="entry name" value="RCC1/BLIP-II"/>
</dbReference>
<dbReference type="SUPFAM" id="SSF50985">
    <property type="entry name" value="RCC1/BLIP-II"/>
    <property type="match status" value="2"/>
</dbReference>
<feature type="domain" description="Copper amine oxidase-like N-terminal" evidence="2">
    <location>
        <begin position="516"/>
        <end position="564"/>
    </location>
</feature>
<dbReference type="GO" id="GO:0005737">
    <property type="term" value="C:cytoplasm"/>
    <property type="evidence" value="ECO:0007669"/>
    <property type="project" value="TreeGrafter"/>
</dbReference>
<accession>A0A3N9Q4U2</accession>
<evidence type="ECO:0000313" key="3">
    <source>
        <dbReference type="EMBL" id="RQW13772.1"/>
    </source>
</evidence>
<dbReference type="InterPro" id="IPR051553">
    <property type="entry name" value="Ran_GTPase-activating"/>
</dbReference>
<evidence type="ECO:0000259" key="2">
    <source>
        <dbReference type="Pfam" id="PF07833"/>
    </source>
</evidence>
<dbReference type="InterPro" id="IPR000408">
    <property type="entry name" value="Reg_chr_condens"/>
</dbReference>
<organism evidence="3 4">
    <name type="scientific">Paenibacillus rhizophilus</name>
    <dbReference type="NCBI Taxonomy" id="1850366"/>
    <lineage>
        <taxon>Bacteria</taxon>
        <taxon>Bacillati</taxon>
        <taxon>Bacillota</taxon>
        <taxon>Bacilli</taxon>
        <taxon>Bacillales</taxon>
        <taxon>Paenibacillaceae</taxon>
        <taxon>Paenibacillus</taxon>
    </lineage>
</organism>
<dbReference type="Proteomes" id="UP000282529">
    <property type="component" value="Unassembled WGS sequence"/>
</dbReference>
<dbReference type="PANTHER" id="PTHR45982:SF1">
    <property type="entry name" value="REGULATOR OF CHROMOSOME CONDENSATION"/>
    <property type="match status" value="1"/>
</dbReference>
<dbReference type="AlphaFoldDB" id="A0A3N9Q4U2"/>
<dbReference type="InterPro" id="IPR012854">
    <property type="entry name" value="Cu_amine_oxidase-like_N"/>
</dbReference>
<dbReference type="InterPro" id="IPR036582">
    <property type="entry name" value="Mao_N_sf"/>
</dbReference>
<protein>
    <recommendedName>
        <fullName evidence="2">Copper amine oxidase-like N-terminal domain-containing protein</fullName>
    </recommendedName>
</protein>
<gene>
    <name evidence="3" type="ORF">EH198_05100</name>
</gene>
<evidence type="ECO:0000256" key="1">
    <source>
        <dbReference type="SAM" id="MobiDB-lite"/>
    </source>
</evidence>
<evidence type="ECO:0000313" key="4">
    <source>
        <dbReference type="Proteomes" id="UP000282529"/>
    </source>
</evidence>